<name>A0A6J6HQY4_9ZZZZ</name>
<feature type="transmembrane region" description="Helical" evidence="6">
    <location>
        <begin position="412"/>
        <end position="435"/>
    </location>
</feature>
<feature type="transmembrane region" description="Helical" evidence="6">
    <location>
        <begin position="97"/>
        <end position="118"/>
    </location>
</feature>
<feature type="transmembrane region" description="Helical" evidence="6">
    <location>
        <begin position="341"/>
        <end position="360"/>
    </location>
</feature>
<feature type="transmembrane region" description="Helical" evidence="6">
    <location>
        <begin position="72"/>
        <end position="91"/>
    </location>
</feature>
<dbReference type="AlphaFoldDB" id="A0A6J6HQY4"/>
<feature type="transmembrane region" description="Helical" evidence="6">
    <location>
        <begin position="41"/>
        <end position="60"/>
    </location>
</feature>
<dbReference type="PRINTS" id="PR01036">
    <property type="entry name" value="TCRTETB"/>
</dbReference>
<dbReference type="GO" id="GO:0016020">
    <property type="term" value="C:membrane"/>
    <property type="evidence" value="ECO:0007669"/>
    <property type="project" value="UniProtKB-SubCell"/>
</dbReference>
<feature type="transmembrane region" description="Helical" evidence="6">
    <location>
        <begin position="496"/>
        <end position="514"/>
    </location>
</feature>
<feature type="transmembrane region" description="Helical" evidence="6">
    <location>
        <begin position="287"/>
        <end position="309"/>
    </location>
</feature>
<dbReference type="InterPro" id="IPR011701">
    <property type="entry name" value="MFS"/>
</dbReference>
<feature type="transmembrane region" description="Helical" evidence="6">
    <location>
        <begin position="159"/>
        <end position="180"/>
    </location>
</feature>
<evidence type="ECO:0000256" key="1">
    <source>
        <dbReference type="ARBA" id="ARBA00004141"/>
    </source>
</evidence>
<keyword evidence="2" id="KW-0813">Transport</keyword>
<sequence>MKKWGPLGILAAAQFLMVLDQAVMNVSISQLVDDLDTSVTAIQIVITLYSLVMAMFMITGGKIGDLVGRRRAFIIGLIIYGFGSALTAVAPSVQVLAIGWSILEGIGAALVLPALAALIAGNYVDRDRSVAYAVIGGVAGAGIAVGPILGGWATTELTWRVVFVGEVVVVAAILAAMRLLKEAPGPKQRPRLDTVGSALSAIGLGFIVIGVLQASSWGWIMPKNSPITILGFSLSPFLVGLGAFTLWLFVRWQKLRVERGTDPLIHLEILKIKPVRAGLQTMLAQNLILMGIFFTTPLYLQLVLGFNALETGIRMLPVSVGMLVASIGGSWLATKFAVRSIVRVGLIIIVIAVVVLLSSIEPDLQGGMFGLAMGLLGVGMGLIASQLGNVVQSSVDASGRSEAGGLQYTAQQLGSAVGVALIGAIVLSGLASNFITTITDNPEVPAAVTEQATISVSEGVSFVTADQVRSTSLDLGIPPEITDQVVADYEDAQLKALRVGLLATVVIAAIALFFTKGLPSRKPDGDEQHSATAVD</sequence>
<feature type="transmembrane region" description="Helical" evidence="6">
    <location>
        <begin position="366"/>
        <end position="391"/>
    </location>
</feature>
<dbReference type="CDD" id="cd17321">
    <property type="entry name" value="MFS_MMR_MDR_like"/>
    <property type="match status" value="1"/>
</dbReference>
<feature type="transmembrane region" description="Helical" evidence="6">
    <location>
        <begin position="130"/>
        <end position="153"/>
    </location>
</feature>
<feature type="domain" description="Major facilitator superfamily (MFS) profile" evidence="7">
    <location>
        <begin position="6"/>
        <end position="469"/>
    </location>
</feature>
<reference evidence="8" key="1">
    <citation type="submission" date="2020-05" db="EMBL/GenBank/DDBJ databases">
        <authorList>
            <person name="Chiriac C."/>
            <person name="Salcher M."/>
            <person name="Ghai R."/>
            <person name="Kavagutti S V."/>
        </authorList>
    </citation>
    <scope>NUCLEOTIDE SEQUENCE</scope>
</reference>
<keyword evidence="4 6" id="KW-1133">Transmembrane helix</keyword>
<dbReference type="InterPro" id="IPR020846">
    <property type="entry name" value="MFS_dom"/>
</dbReference>
<dbReference type="Gene3D" id="1.20.1250.20">
    <property type="entry name" value="MFS general substrate transporter like domains"/>
    <property type="match status" value="1"/>
</dbReference>
<feature type="transmembrane region" description="Helical" evidence="6">
    <location>
        <begin position="192"/>
        <end position="215"/>
    </location>
</feature>
<evidence type="ECO:0000313" key="8">
    <source>
        <dbReference type="EMBL" id="CAB4614099.1"/>
    </source>
</evidence>
<dbReference type="InterPro" id="IPR036259">
    <property type="entry name" value="MFS_trans_sf"/>
</dbReference>
<organism evidence="8">
    <name type="scientific">freshwater metagenome</name>
    <dbReference type="NCBI Taxonomy" id="449393"/>
    <lineage>
        <taxon>unclassified sequences</taxon>
        <taxon>metagenomes</taxon>
        <taxon>ecological metagenomes</taxon>
    </lineage>
</organism>
<dbReference type="Pfam" id="PF07690">
    <property type="entry name" value="MFS_1"/>
    <property type="match status" value="1"/>
</dbReference>
<accession>A0A6J6HQY4</accession>
<proteinExistence type="predicted"/>
<dbReference type="PROSITE" id="PS50850">
    <property type="entry name" value="MFS"/>
    <property type="match status" value="1"/>
</dbReference>
<comment type="subcellular location">
    <subcellularLocation>
        <location evidence="1">Membrane</location>
        <topology evidence="1">Multi-pass membrane protein</topology>
    </subcellularLocation>
</comment>
<evidence type="ECO:0000256" key="6">
    <source>
        <dbReference type="SAM" id="Phobius"/>
    </source>
</evidence>
<protein>
    <submittedName>
        <fullName evidence="8">Unannotated protein</fullName>
    </submittedName>
</protein>
<keyword evidence="5 6" id="KW-0472">Membrane</keyword>
<evidence type="ECO:0000256" key="3">
    <source>
        <dbReference type="ARBA" id="ARBA00022692"/>
    </source>
</evidence>
<dbReference type="PANTHER" id="PTHR42718:SF9">
    <property type="entry name" value="MAJOR FACILITATOR SUPERFAMILY MULTIDRUG TRANSPORTER MFSC"/>
    <property type="match status" value="1"/>
</dbReference>
<dbReference type="EMBL" id="CAEZUP010000054">
    <property type="protein sequence ID" value="CAB4614099.1"/>
    <property type="molecule type" value="Genomic_DNA"/>
</dbReference>
<feature type="transmembrane region" description="Helical" evidence="6">
    <location>
        <begin position="227"/>
        <end position="250"/>
    </location>
</feature>
<dbReference type="SUPFAM" id="SSF103473">
    <property type="entry name" value="MFS general substrate transporter"/>
    <property type="match status" value="1"/>
</dbReference>
<gene>
    <name evidence="8" type="ORF">UFOPK1835_01281</name>
</gene>
<evidence type="ECO:0000259" key="7">
    <source>
        <dbReference type="PROSITE" id="PS50850"/>
    </source>
</evidence>
<dbReference type="PANTHER" id="PTHR42718">
    <property type="entry name" value="MAJOR FACILITATOR SUPERFAMILY MULTIDRUG TRANSPORTER MFSC"/>
    <property type="match status" value="1"/>
</dbReference>
<evidence type="ECO:0000256" key="2">
    <source>
        <dbReference type="ARBA" id="ARBA00022448"/>
    </source>
</evidence>
<evidence type="ECO:0000256" key="5">
    <source>
        <dbReference type="ARBA" id="ARBA00023136"/>
    </source>
</evidence>
<evidence type="ECO:0000256" key="4">
    <source>
        <dbReference type="ARBA" id="ARBA00022989"/>
    </source>
</evidence>
<keyword evidence="3 6" id="KW-0812">Transmembrane</keyword>
<dbReference type="GO" id="GO:0022857">
    <property type="term" value="F:transmembrane transporter activity"/>
    <property type="evidence" value="ECO:0007669"/>
    <property type="project" value="InterPro"/>
</dbReference>
<feature type="transmembrane region" description="Helical" evidence="6">
    <location>
        <begin position="315"/>
        <end position="334"/>
    </location>
</feature>
<dbReference type="Gene3D" id="1.20.1720.10">
    <property type="entry name" value="Multidrug resistance protein D"/>
    <property type="match status" value="1"/>
</dbReference>